<dbReference type="PANTHER" id="PTHR31902">
    <property type="entry name" value="ACTIN PATCHES DISTAL PROTEIN 1"/>
    <property type="match status" value="1"/>
</dbReference>
<evidence type="ECO:0008006" key="4">
    <source>
        <dbReference type="Google" id="ProtNLM"/>
    </source>
</evidence>
<reference evidence="2 3" key="1">
    <citation type="submission" date="2019-06" db="EMBL/GenBank/DDBJ databases">
        <title>Sequencing the genomes of 1000 actinobacteria strains.</title>
        <authorList>
            <person name="Klenk H.-P."/>
        </authorList>
    </citation>
    <scope>NUCLEOTIDE SEQUENCE [LARGE SCALE GENOMIC DNA]</scope>
    <source>
        <strain evidence="2 3">DSM 45511</strain>
    </source>
</reference>
<gene>
    <name evidence="2" type="ORF">FB388_0589</name>
</gene>
<keyword evidence="3" id="KW-1185">Reference proteome</keyword>
<dbReference type="Pfam" id="PF06999">
    <property type="entry name" value="Suc_Fer-like"/>
    <property type="match status" value="1"/>
</dbReference>
<dbReference type="RefSeq" id="WP_142096510.1">
    <property type="nucleotide sequence ID" value="NZ_VFPH01000001.1"/>
</dbReference>
<dbReference type="Gene3D" id="3.40.30.10">
    <property type="entry name" value="Glutaredoxin"/>
    <property type="match status" value="1"/>
</dbReference>
<dbReference type="OrthoDB" id="3399139at2"/>
<dbReference type="InterPro" id="IPR036249">
    <property type="entry name" value="Thioredoxin-like_sf"/>
</dbReference>
<dbReference type="AlphaFoldDB" id="A0A543GAY4"/>
<evidence type="ECO:0000256" key="1">
    <source>
        <dbReference type="SAM" id="MobiDB-lite"/>
    </source>
</evidence>
<evidence type="ECO:0000313" key="3">
    <source>
        <dbReference type="Proteomes" id="UP000319818"/>
    </source>
</evidence>
<comment type="caution">
    <text evidence="2">The sequence shown here is derived from an EMBL/GenBank/DDBJ whole genome shotgun (WGS) entry which is preliminary data.</text>
</comment>
<dbReference type="CDD" id="cd03062">
    <property type="entry name" value="TRX_Fd_Sucrase"/>
    <property type="match status" value="1"/>
</dbReference>
<feature type="region of interest" description="Disordered" evidence="1">
    <location>
        <begin position="265"/>
        <end position="290"/>
    </location>
</feature>
<dbReference type="PANTHER" id="PTHR31902:SF22">
    <property type="entry name" value="SLL1203 PROTEIN"/>
    <property type="match status" value="1"/>
</dbReference>
<dbReference type="SUPFAM" id="SSF52833">
    <property type="entry name" value="Thioredoxin-like"/>
    <property type="match status" value="1"/>
</dbReference>
<evidence type="ECO:0000313" key="2">
    <source>
        <dbReference type="EMBL" id="TQM43245.1"/>
    </source>
</evidence>
<dbReference type="InterPro" id="IPR009737">
    <property type="entry name" value="Aim32/Apd1-like"/>
</dbReference>
<dbReference type="EMBL" id="VFPH01000001">
    <property type="protein sequence ID" value="TQM43245.1"/>
    <property type="molecule type" value="Genomic_DNA"/>
</dbReference>
<sequence length="290" mass="30782">MDPDARWQRCSLLALARDEPLAGTAPVARRWVCVEQRGSWPSDLTTHPEPALAALATTPGWRLLLIRRPGRRGERGAALRVFLADTSPDASRVTTFTVDGPEDLVGLELPGPDEPLPGTPVRDPLLLVCTHGRRDRCCAVDGRALALSAVDAGEQHVWECSHLGGHRFAPTALVLPTGYAYGRLDPATAIAARKAAFPGEVDTTLCRGRSTWSPAGQVAELAVRAATGLRDADALQVTDTPDGALVSARDGRSWAVDVAPIVGGPRPLSCGTDPSPWQSLEATAVHPVDR</sequence>
<protein>
    <recommendedName>
        <fullName evidence="4">Sucrase/ferredoxin-like protein</fullName>
    </recommendedName>
</protein>
<accession>A0A543GAY4</accession>
<name>A0A543GAY4_9PSEU</name>
<dbReference type="Proteomes" id="UP000319818">
    <property type="component" value="Unassembled WGS sequence"/>
</dbReference>
<proteinExistence type="predicted"/>
<organism evidence="2 3">
    <name type="scientific">Pseudonocardia cypriaca</name>
    <dbReference type="NCBI Taxonomy" id="882449"/>
    <lineage>
        <taxon>Bacteria</taxon>
        <taxon>Bacillati</taxon>
        <taxon>Actinomycetota</taxon>
        <taxon>Actinomycetes</taxon>
        <taxon>Pseudonocardiales</taxon>
        <taxon>Pseudonocardiaceae</taxon>
        <taxon>Pseudonocardia</taxon>
    </lineage>
</organism>